<evidence type="ECO:0000313" key="3">
    <source>
        <dbReference type="EMBL" id="PWU94094.1"/>
    </source>
</evidence>
<dbReference type="Proteomes" id="UP000246121">
    <property type="component" value="Unassembled WGS sequence"/>
</dbReference>
<dbReference type="InterPro" id="IPR050587">
    <property type="entry name" value="GNT1/Glycosyltrans_8"/>
</dbReference>
<dbReference type="VEuPathDB" id="TriTrypDB:TcG_00664"/>
<organism evidence="3 4">
    <name type="scientific">Trypanosoma cruzi</name>
    <dbReference type="NCBI Taxonomy" id="5693"/>
    <lineage>
        <taxon>Eukaryota</taxon>
        <taxon>Discoba</taxon>
        <taxon>Euglenozoa</taxon>
        <taxon>Kinetoplastea</taxon>
        <taxon>Metakinetoplastina</taxon>
        <taxon>Trypanosomatida</taxon>
        <taxon>Trypanosomatidae</taxon>
        <taxon>Trypanosoma</taxon>
        <taxon>Schizotrypanum</taxon>
    </lineage>
</organism>
<dbReference type="VEuPathDB" id="TriTrypDB:TcCLB.508515.50"/>
<dbReference type="PANTHER" id="PTHR11183">
    <property type="entry name" value="GLYCOGENIN SUBFAMILY MEMBER"/>
    <property type="match status" value="1"/>
</dbReference>
<keyword evidence="2" id="KW-0472">Membrane</keyword>
<dbReference type="EMBL" id="PRFA01000028">
    <property type="protein sequence ID" value="PWU94094.1"/>
    <property type="molecule type" value="Genomic_DNA"/>
</dbReference>
<feature type="compositionally biased region" description="Basic and acidic residues" evidence="1">
    <location>
        <begin position="509"/>
        <end position="518"/>
    </location>
</feature>
<dbReference type="VEuPathDB" id="TriTrypDB:TcBrA4_0009670"/>
<name>A0A2V2VCY7_TRYCR</name>
<dbReference type="VEuPathDB" id="TriTrypDB:TCDM_00746"/>
<dbReference type="VEuPathDB" id="TriTrypDB:Tc_MARK_291"/>
<proteinExistence type="predicted"/>
<dbReference type="AlphaFoldDB" id="A0A2V2VCY7"/>
<evidence type="ECO:0000256" key="1">
    <source>
        <dbReference type="SAM" id="MobiDB-lite"/>
    </source>
</evidence>
<feature type="compositionally biased region" description="Polar residues" evidence="1">
    <location>
        <begin position="494"/>
        <end position="506"/>
    </location>
</feature>
<dbReference type="VEuPathDB" id="TriTrypDB:ECC02_003524"/>
<dbReference type="VEuPathDB" id="TriTrypDB:C4B63_28g173"/>
<dbReference type="VEuPathDB" id="TriTrypDB:TCSYLVIO_001455"/>
<keyword evidence="2" id="KW-0812">Transmembrane</keyword>
<feature type="region of interest" description="Disordered" evidence="1">
    <location>
        <begin position="54"/>
        <end position="75"/>
    </location>
</feature>
<feature type="transmembrane region" description="Helical" evidence="2">
    <location>
        <begin position="21"/>
        <end position="40"/>
    </location>
</feature>
<keyword evidence="3" id="KW-0808">Transferase</keyword>
<keyword evidence="2" id="KW-1133">Transmembrane helix</keyword>
<dbReference type="VEuPathDB" id="TriTrypDB:BCY84_02324"/>
<dbReference type="Gene3D" id="3.90.550.10">
    <property type="entry name" value="Spore Coat Polysaccharide Biosynthesis Protein SpsA, Chain A"/>
    <property type="match status" value="1"/>
</dbReference>
<evidence type="ECO:0000256" key="2">
    <source>
        <dbReference type="SAM" id="Phobius"/>
    </source>
</evidence>
<dbReference type="VEuPathDB" id="TriTrypDB:TcCLB.508641.160"/>
<feature type="region of interest" description="Disordered" evidence="1">
    <location>
        <begin position="493"/>
        <end position="520"/>
    </location>
</feature>
<dbReference type="InterPro" id="IPR029044">
    <property type="entry name" value="Nucleotide-diphossugar_trans"/>
</dbReference>
<dbReference type="VEuPathDB" id="TriTrypDB:TcCL_NonESM04423"/>
<dbReference type="SUPFAM" id="SSF53448">
    <property type="entry name" value="Nucleotide-diphospho-sugar transferases"/>
    <property type="match status" value="1"/>
</dbReference>
<reference evidence="3 4" key="1">
    <citation type="journal article" date="2018" name="Microb. Genom.">
        <title>Expanding an expanded genome: long-read sequencing of Trypanosoma cruzi.</title>
        <authorList>
            <person name="Berna L."/>
            <person name="Rodriguez M."/>
            <person name="Chiribao M.L."/>
            <person name="Parodi-Talice A."/>
            <person name="Pita S."/>
            <person name="Rijo G."/>
            <person name="Alvarez-Valin F."/>
            <person name="Robello C."/>
        </authorList>
    </citation>
    <scope>NUCLEOTIDE SEQUENCE [LARGE SCALE GENOMIC DNA]</scope>
    <source>
        <strain evidence="3 4">Dm28c</strain>
    </source>
</reference>
<dbReference type="VEuPathDB" id="TriTrypDB:C3747_212g50"/>
<accession>A0A2V2VCY7</accession>
<evidence type="ECO:0000313" key="4">
    <source>
        <dbReference type="Proteomes" id="UP000246121"/>
    </source>
</evidence>
<dbReference type="GO" id="GO:0016740">
    <property type="term" value="F:transferase activity"/>
    <property type="evidence" value="ECO:0007669"/>
    <property type="project" value="UniProtKB-KW"/>
</dbReference>
<comment type="caution">
    <text evidence="3">The sequence shown here is derived from an EMBL/GenBank/DDBJ whole genome shotgun (WGS) entry which is preliminary data.</text>
</comment>
<sequence length="874" mass="98273">MRLHFWRSKSRRVHRWSRVGYRGLLLACASCTILIMFLVLECLCSGLKLQRASSGTDSDHRRPQHAPSPQTNPVELGTSVRKMAYVVVISGETYVDGALVVGFSLRKHSIYAARGTVDLVLVVPEGRISMESHERLRCAGWNHIIEVLDLSVYAPKANLKDTLSKLHVFNLTSYSRVAMFDGDMLLIRNPDRIFDTKLPNKDHVGAIGSHSGTYFQTGVMLLIPSREVFLVLLHKLKTDRRQQDHGSRDGRIIRDYFKSRYVMLDRLLGIHIRSGDPLINRAIGLHYRGGWKPWYNREDPPNSAISSTADGPGQEVGAAYRLWWEAYEKLHVTCMATRDAIGSPTRDTNAPAGYDPTESMWLMRHTAQSYVQLMEWKEVQRRNVTVAGLRVVDSDEGASCDEACGADGLKCMEKALSFLRVNSLASLRILFLCNYTSWDIPKPYQPSFNVRTQTCHLNSLYGKRERPTCAAKALLHRRLCACIMESEYRESPLSLPSTSKFSSQPPLETKTRSGEEPKMASTNNDAVACSNWFPQSIYGAEAAMRSKKCASFLSQWDSVKAIPRQIDARTIKLCFKYKNGISAIVKIEQSSFPLEPHAEYGAYVTSLLLGIGMVPPTELLRVPKSIIRKALMAEVDATERRFFQDELPWIRAPNNLDMLAVSVQLWVPDGLVLFGNAVPPITRHTFDLWLQNKKHNKSDFATDKVMFDVATMLFFDYIIANEDRSFTHNANVIEKEGTTQLVLLDHGKGLHSDSAEVQHNPYFSSRNTVTGEAGAKPTPMCKLPKFILRQALCLSEKRYKPFLSLLPHGGADGDDKISDSQTLAGQLLRVTPSNNVSWKVLEKNILAVQLRLEKALEHFARCAEVFGLSHVIGE</sequence>
<gene>
    <name evidence="3" type="ORF">C4B63_28g173</name>
</gene>
<dbReference type="VEuPathDB" id="TriTrypDB:TcYC6_0031540"/>
<protein>
    <submittedName>
        <fullName evidence="3">Putative glycogenin glucosyltransferase</fullName>
    </submittedName>
</protein>